<dbReference type="InterPro" id="IPR035986">
    <property type="entry name" value="PKD_dom_sf"/>
</dbReference>
<dbReference type="PANTHER" id="PTHR19328">
    <property type="entry name" value="HEDGEHOG-INTERACTING PROTEIN"/>
    <property type="match status" value="1"/>
</dbReference>
<dbReference type="Proteomes" id="UP000050783">
    <property type="component" value="Unassembled WGS sequence"/>
</dbReference>
<keyword evidence="8" id="KW-0378">Hydrolase</keyword>
<dbReference type="Gene3D" id="2.60.40.60">
    <property type="entry name" value="Cadherins"/>
    <property type="match status" value="1"/>
</dbReference>
<dbReference type="GO" id="GO:0007154">
    <property type="term" value="P:cell communication"/>
    <property type="evidence" value="ECO:0007669"/>
    <property type="project" value="InterPro"/>
</dbReference>
<dbReference type="Pfam" id="PF13385">
    <property type="entry name" value="Laminin_G_3"/>
    <property type="match status" value="6"/>
</dbReference>
<feature type="region of interest" description="Disordered" evidence="5">
    <location>
        <begin position="1437"/>
        <end position="1458"/>
    </location>
</feature>
<dbReference type="Gene3D" id="2.60.40.2030">
    <property type="match status" value="1"/>
</dbReference>
<dbReference type="InterPro" id="IPR013320">
    <property type="entry name" value="ConA-like_dom_sf"/>
</dbReference>
<reference evidence="8 9" key="1">
    <citation type="submission" date="2015-09" db="EMBL/GenBank/DDBJ databases">
        <authorList>
            <consortium name="Swine Surveillance"/>
        </authorList>
    </citation>
    <scope>NUCLEOTIDE SEQUENCE [LARGE SCALE GENOMIC DNA]</scope>
    <source>
        <strain evidence="8 9">CECT 4292</strain>
    </source>
</reference>
<dbReference type="InterPro" id="IPR000601">
    <property type="entry name" value="PKD_dom"/>
</dbReference>
<evidence type="ECO:0000256" key="3">
    <source>
        <dbReference type="ARBA" id="ARBA00022837"/>
    </source>
</evidence>
<dbReference type="SMART" id="SM00112">
    <property type="entry name" value="CA"/>
    <property type="match status" value="1"/>
</dbReference>
<keyword evidence="4" id="KW-1015">Disulfide bond</keyword>
<dbReference type="CDD" id="cd00110">
    <property type="entry name" value="LamG"/>
    <property type="match status" value="1"/>
</dbReference>
<evidence type="ECO:0000256" key="1">
    <source>
        <dbReference type="ARBA" id="ARBA00022729"/>
    </source>
</evidence>
<dbReference type="SUPFAM" id="SSF49313">
    <property type="entry name" value="Cadherin-like"/>
    <property type="match status" value="1"/>
</dbReference>
<dbReference type="Pfam" id="PF17963">
    <property type="entry name" value="Big_9"/>
    <property type="match status" value="5"/>
</dbReference>
<dbReference type="Gene3D" id="2.120.10.30">
    <property type="entry name" value="TolB, C-terminal domain"/>
    <property type="match status" value="1"/>
</dbReference>
<dbReference type="InterPro" id="IPR011041">
    <property type="entry name" value="Quinoprot_gluc/sorb_DH_b-prop"/>
</dbReference>
<protein>
    <submittedName>
        <fullName evidence="8">Microbial collagenase</fullName>
        <ecNumber evidence="8">3.4.24.3</ecNumber>
    </submittedName>
</protein>
<dbReference type="InterPro" id="IPR038081">
    <property type="entry name" value="CalX-like_sf"/>
</dbReference>
<dbReference type="InterPro" id="IPR001791">
    <property type="entry name" value="Laminin_G"/>
</dbReference>
<sequence>MRSFETNGTALDIQNLTLSGDFSIEAWVFMPTGSGINNADGIVANPGQDINFFAGQVRVFDGGDIVVANSATNEGVWTHYAITREAGQTRIYVNGVLDATSGTDWTNDFTIETLAEGSAAGGLEGQLDEVRIWDVARTESEIADNYNKTVDPSSASLLRYYDFEGVNQFIVDRTGKAETEEVLPAPLGTNLVSSGAPITVVPIAIAIENSSFEATALADGSAANAITSWTLSGGAMGTWNPTTTFFPDEAPDGENVAFIDNGGTISQVLTDTFETGRSYQLTVSAGNESSAGTSNGWEIRLYAGTQLLGSVDATSVTPADGTFGDAVLTLDGSDLAAFSANYGQALTVEIFDAVVDPENNAQFDDVRLNYVQADTYPVNTPPSDRALSTSSTAVDIPDVTLSGDFTVEAWIYLAPGQVISNDDGLVAGPNNDMNFFAQQFRVFDSTAGNDIVVANTAATAGTWTHYAVTREEGVTKIFVNGVLDATAANPYTNDFIIEQLAKSNTDALNGQLDEVRIWDVARSETDVLASYNKTVDPSSTGLLRYYGFDGTGTDLVDLTGTTPDQALPAGVSFVNSGAPLVDNNAPVFTSDTSVSVTEGNTDTTYAAAATDADGPQPVSYSIEGGTDAALFAIDATTGALSFASAPDFDAPGDANGDNTYEVIIGASDGANTTEQSVTVTVTDTGAPRAVTIENASFEANVLADFAAVTAIDGWTLSGPSMGTWNPRADFFTDEAPDGENVAYIDEGGAISQTLSETFEAGRSYQLSVKVGNQSSAGDNVGWEIRLYAGTQLLGSVDDSSISPSDGTFEDAVLTLNATDLAAFSANHGEALAIEIFDAVVEPENNAQFDDVRLNVVDADTYPTGGGGTPFIINVAIANAGFEAQTLADFAAAQTIDGWDLSGSGMGVWNPRADFYSDEAPEGQNVAYIDDGGTISQTLTETFEAGRSYQLAVRVGDEANAGENLGWEIRLYAGNQLLGIAGNADFNPSDDSFVDVTVALDATDLAAFSANYGEALRIELFDAVVADENNAQFDDVRLTYVEADTYPDGGGGNPGTGTERALLTAGVPIDVPDLTLTGDFTIQAWNYNTPGTEISNADGLVVGPNNDMNFFQGQFRLFDSTATENDIVVSNQVESPGQWTHYSVTREDGVTRIYVDGQLNATSTTNWTNDFTIDKIAGSVFGESNGTGLTGQLDELQIWDVARTQTQIADDMDGGADPASANLLRYYNFNGDTNEVSDETDNSASVPLPSGTNYVTSTAPIDGAGGGTGAGEFIDSQVVSGLFLPTDLAFLPDGRMLVIEKGGLVKIVDDPTQPGGTIETYLDLTGQTLNNEERGLLAVEVDPEFETNGYVYFYYTMLEDGEGKTTVSRFQQIENGGGASSRGDLSTETVMWQENDVTSSCCHQGGGLSFGYEPIDENDPSPWKMYIVTSDEFTPANSQDLTHPDGKVHRVNKTDGSIPTDNPYYDPIAAAAYTPEIDVSSAISTTAENLAIDSEGVMTTIHSHGLRNGWRSSYDQESSTLFIGEVGGNNNNTSDEDIHIAVAGADYAWGPNDYAGFDGEGFLPDSNDPGNPIHSYPHLNGPGQGDSTQNGGASVTGGVVYRGDEFPDEYVGAYFYGDWVRNWIRYLEIDYSGERPVLVEDHFFKNATGQVLAFEEGTDGALYYITTFQTGNVFTFEGTVNRISFEGGNGAPEGTGIVLDPGEDSSPTAPYEVTFEADVTDPDGDALSYLWSFGDGDDLDGDGIGDTAISTEQDPTYTYNELGQYVVELVVTDAQGAATVFDARVITVGNAPTPEIQSPLDGGTYRAGQTITLEGLANDIEDGLIDSNDQLIWSTTYQLGDIQRPGPIDGTADQVGGVSFVTPDSGNLESFLNGITVFLTATDSDGLSKTTQLSLTPETTELSFDAPVQNYTFLFDTRPEVGDFTFDSIVNFNHTVEAQETYTSGGFEFTFIGWEDGETSRNRSITTPEAGQSFRPLYEVTGSVGQALALNGTEHVDIPQLVLGESGSDFTIETWVKFTDPTINNIDGLAGSGSFGQPGANDINFFNGQIRIYSNDWDGGNDPVVANTSSQPDVWTHYAIVREGSELKIYIDGVLDQTVATTWTGPFTIDHIGGTVQAGGLQGEMDEWRAWSVARTEEEILANKDDPLSGPQTGLERYYAFDGDLSDSTGNSPPATLPAAGSLVTSTAPIGSGIDPDETNLSIIDADVDEGDNGTTELVFTVLRQGDLSGESTARYDTGDATAIAGSDYQASTGTVNFAAGETQKEIRITVSSDTVFEPNETLSITMSNPTGAVLNRAIATGTILNDDANPGNTSVVYELDNGEDGFNGDFDGSSSAPQIIGATPLGSLTNGGLEVAATFDDLDGNQGIVSADATFFGTGGHINLRSLGDDLELRAQNGSGTTGESYTVLAEDILTAGQPTHILVSFGDDGLTLYVNGVDVGSNPSTVSPSGNTEQLVLGGNNFASTPGDIDKLREPFNGTIERFALYDGQPDDADAQALSDAALNPIVTVANDDLATTNEDTPVSVDVVANETAENAGAITLVSASDGANGTTSIVDGEVVYTPNADFNGTDSFIYVISTSEGGEATATVDINIDPVNDDPVAVDNGATVISTAAETPIDVLTNDSDVDGDSLIVTGVTNSTNGGIVTLVDGTVIYNPNGLGVGATDTFQYTIDDQSGGVPQMATVTVTVLAEPNTDPVAIADDVSTSEDTPLLFQPGANDTDANGDPVVGSSIFSQPTNGTAVVEADGTVTYTPNVNFNGTDNFEVTVTDGLGGFDTAVVNVTVNPENDPPQVNYDAATTSEGNAIAINVLANDGDVDGDLLVVQSVGSASNGTVVDNGNGTVTYTPNIGFAGQDTFEYTVFDGISTSTAEVTVTVNSFPVPIVDEPAQVFFDGTNGSVIELPHDPIYTLSEGTISFALNATDTNGAQGLFAKDASGFAGGGNHFAVYLNGPELNIRYQDEGSSETLTIPGIEAGQTYDLAMTFGPGGCRVYLNGALVASAALVMDWTNNLEFIQWGGRGWASDSGAAGFDAPFEGNIADRKVFNVALNDEQVGELYNSGSGNNAPLAVDDVLVVDEDGSAIIAPGINDTDLDGDTVTATGIASGAANGLAEVNPDGTVTYTPNLDFFGEDSFDIVLSDGNGGTAQSSVDVTVNPVDDDPVASDDDAATQQNEAVVIAVQDNDADVDGDTLTITLDPTSEPSNGVTSVNADGTITYTPNAGFIGLDSFDYVLSDGDGATSTATVTVNVTEEAPDPLPFFERPGVANFDGSTGAVENIAHGPEFEVPEGTIAFSFKDSNPNMRQGLVVKDASGFEGGGNHLAVYVNGGDLIARFQDGANSEQFIFNDLVADQEYEVALVFGNGVELWVDGALIDSNPDFTTDWTLNQEVMQIGGLGWASATGDDAFRNPFSGEIADVEIYSERLDEDRIFSLSNQSSFDLVL</sequence>
<evidence type="ECO:0000256" key="4">
    <source>
        <dbReference type="ARBA" id="ARBA00023157"/>
    </source>
</evidence>
<dbReference type="CDD" id="cd00146">
    <property type="entry name" value="PKD"/>
    <property type="match status" value="1"/>
</dbReference>
<dbReference type="SMART" id="SM00560">
    <property type="entry name" value="LamGL"/>
    <property type="match status" value="4"/>
</dbReference>
<evidence type="ECO:0000259" key="6">
    <source>
        <dbReference type="PROSITE" id="PS50093"/>
    </source>
</evidence>
<gene>
    <name evidence="8" type="ORF">RUA4292_01896</name>
</gene>
<dbReference type="OrthoDB" id="9342475at2"/>
<dbReference type="NCBIfam" id="NF012211">
    <property type="entry name" value="tand_rpt_95"/>
    <property type="match status" value="6"/>
</dbReference>
<dbReference type="InterPro" id="IPR002126">
    <property type="entry name" value="Cadherin-like_dom"/>
</dbReference>
<dbReference type="EMBL" id="CYPU01000031">
    <property type="protein sequence ID" value="CUH47722.1"/>
    <property type="molecule type" value="Genomic_DNA"/>
</dbReference>
<feature type="domain" description="PKD" evidence="6">
    <location>
        <begin position="1695"/>
        <end position="1778"/>
    </location>
</feature>
<evidence type="ECO:0000313" key="8">
    <source>
        <dbReference type="EMBL" id="CUH47722.1"/>
    </source>
</evidence>
<dbReference type="Pfam" id="PF22825">
    <property type="entry name" value="HpiC1-like"/>
    <property type="match status" value="3"/>
</dbReference>
<evidence type="ECO:0000259" key="7">
    <source>
        <dbReference type="PROSITE" id="PS50268"/>
    </source>
</evidence>
<keyword evidence="3" id="KW-0106">Calcium</keyword>
<dbReference type="Gene3D" id="2.60.120.260">
    <property type="entry name" value="Galactose-binding domain-like"/>
    <property type="match status" value="2"/>
</dbReference>
<dbReference type="PROSITE" id="PS50268">
    <property type="entry name" value="CADHERIN_2"/>
    <property type="match status" value="1"/>
</dbReference>
<dbReference type="EC" id="3.4.24.3" evidence="8"/>
<evidence type="ECO:0000256" key="5">
    <source>
        <dbReference type="SAM" id="MobiDB-lite"/>
    </source>
</evidence>
<dbReference type="InterPro" id="IPR012938">
    <property type="entry name" value="Glc/Sorbosone_DH"/>
</dbReference>
<dbReference type="Pfam" id="PF07995">
    <property type="entry name" value="GSDH"/>
    <property type="match status" value="2"/>
</dbReference>
<dbReference type="Pfam" id="PF03160">
    <property type="entry name" value="Calx-beta"/>
    <property type="match status" value="1"/>
</dbReference>
<organism evidence="8 9">
    <name type="scientific">Ruegeria atlantica</name>
    <dbReference type="NCBI Taxonomy" id="81569"/>
    <lineage>
        <taxon>Bacteria</taxon>
        <taxon>Pseudomonadati</taxon>
        <taxon>Pseudomonadota</taxon>
        <taxon>Alphaproteobacteria</taxon>
        <taxon>Rhodobacterales</taxon>
        <taxon>Roseobacteraceae</taxon>
        <taxon>Ruegeria</taxon>
    </lineage>
</organism>
<dbReference type="Gene3D" id="2.60.40.3440">
    <property type="match status" value="5"/>
</dbReference>
<dbReference type="SMART" id="SM00089">
    <property type="entry name" value="PKD"/>
    <property type="match status" value="1"/>
</dbReference>
<dbReference type="SUPFAM" id="SSF49899">
    <property type="entry name" value="Concanavalin A-like lectins/glucanases"/>
    <property type="match status" value="7"/>
</dbReference>
<dbReference type="InterPro" id="IPR003644">
    <property type="entry name" value="Calx_beta"/>
</dbReference>
<dbReference type="CDD" id="cd11304">
    <property type="entry name" value="Cadherin_repeat"/>
    <property type="match status" value="1"/>
</dbReference>
<dbReference type="Pfam" id="PF18911">
    <property type="entry name" value="PKD_4"/>
    <property type="match status" value="1"/>
</dbReference>
<accession>A0A0P1EE58</accession>
<dbReference type="InterPro" id="IPR013783">
    <property type="entry name" value="Ig-like_fold"/>
</dbReference>
<dbReference type="GO" id="GO:0005509">
    <property type="term" value="F:calcium ion binding"/>
    <property type="evidence" value="ECO:0007669"/>
    <property type="project" value="InterPro"/>
</dbReference>
<keyword evidence="1" id="KW-0732">Signal</keyword>
<dbReference type="InterPro" id="IPR022409">
    <property type="entry name" value="PKD/Chitinase_dom"/>
</dbReference>
<evidence type="ECO:0000256" key="2">
    <source>
        <dbReference type="ARBA" id="ARBA00022737"/>
    </source>
</evidence>
<dbReference type="GO" id="GO:0016020">
    <property type="term" value="C:membrane"/>
    <property type="evidence" value="ECO:0007669"/>
    <property type="project" value="InterPro"/>
</dbReference>
<dbReference type="SMART" id="SM00237">
    <property type="entry name" value="Calx_beta"/>
    <property type="match status" value="1"/>
</dbReference>
<dbReference type="Pfam" id="PF17892">
    <property type="entry name" value="Cadherin_5"/>
    <property type="match status" value="1"/>
</dbReference>
<dbReference type="SMART" id="SM00282">
    <property type="entry name" value="LamG"/>
    <property type="match status" value="2"/>
</dbReference>
<dbReference type="InterPro" id="IPR011042">
    <property type="entry name" value="6-blade_b-propeller_TolB-like"/>
</dbReference>
<dbReference type="Gene3D" id="2.60.120.200">
    <property type="match status" value="7"/>
</dbReference>
<dbReference type="GO" id="GO:0004222">
    <property type="term" value="F:metalloendopeptidase activity"/>
    <property type="evidence" value="ECO:0007669"/>
    <property type="project" value="UniProtKB-EC"/>
</dbReference>
<dbReference type="SUPFAM" id="SSF49299">
    <property type="entry name" value="PKD domain"/>
    <property type="match status" value="1"/>
</dbReference>
<dbReference type="PANTHER" id="PTHR19328:SF13">
    <property type="entry name" value="HIPL1 PROTEIN"/>
    <property type="match status" value="1"/>
</dbReference>
<dbReference type="InterPro" id="IPR041690">
    <property type="entry name" value="Cadherin_5"/>
</dbReference>
<dbReference type="InterPro" id="IPR015919">
    <property type="entry name" value="Cadherin-like_sf"/>
</dbReference>
<feature type="domain" description="Cadherin" evidence="7">
    <location>
        <begin position="588"/>
        <end position="689"/>
    </location>
</feature>
<dbReference type="PROSITE" id="PS50093">
    <property type="entry name" value="PKD"/>
    <property type="match status" value="1"/>
</dbReference>
<dbReference type="InterPro" id="IPR054720">
    <property type="entry name" value="HpiC1"/>
</dbReference>
<dbReference type="GeneID" id="55493123"/>
<dbReference type="InterPro" id="IPR006558">
    <property type="entry name" value="LamG-like"/>
</dbReference>
<dbReference type="GO" id="GO:0007156">
    <property type="term" value="P:homophilic cell adhesion via plasma membrane adhesion molecules"/>
    <property type="evidence" value="ECO:0007669"/>
    <property type="project" value="InterPro"/>
</dbReference>
<evidence type="ECO:0000313" key="9">
    <source>
        <dbReference type="Proteomes" id="UP000050783"/>
    </source>
</evidence>
<proteinExistence type="predicted"/>
<name>A0A0P1EE58_9RHOB</name>
<dbReference type="SUPFAM" id="SSF141072">
    <property type="entry name" value="CalX-like"/>
    <property type="match status" value="1"/>
</dbReference>
<dbReference type="Gene3D" id="2.60.40.10">
    <property type="entry name" value="Immunoglobulins"/>
    <property type="match status" value="1"/>
</dbReference>
<dbReference type="RefSeq" id="WP_058277364.1">
    <property type="nucleotide sequence ID" value="NZ_CYPU01000031.1"/>
</dbReference>
<dbReference type="Gene3D" id="2.60.40.2810">
    <property type="match status" value="1"/>
</dbReference>
<keyword evidence="2" id="KW-0677">Repeat</keyword>
<dbReference type="SUPFAM" id="SSF50952">
    <property type="entry name" value="Soluble quinoprotein glucose dehydrogenase"/>
    <property type="match status" value="1"/>
</dbReference>